<dbReference type="InterPro" id="IPR011761">
    <property type="entry name" value="ATP-grasp"/>
</dbReference>
<dbReference type="InterPro" id="IPR025681">
    <property type="entry name" value="COOH-NH2_lig"/>
</dbReference>
<evidence type="ECO:0000313" key="4">
    <source>
        <dbReference type="Proteomes" id="UP000481030"/>
    </source>
</evidence>
<comment type="caution">
    <text evidence="3">The sequence shown here is derived from an EMBL/GenBank/DDBJ whole genome shotgun (WGS) entry which is preliminary data.</text>
</comment>
<keyword evidence="4" id="KW-1185">Reference proteome</keyword>
<keyword evidence="1" id="KW-0547">Nucleotide-binding</keyword>
<feature type="domain" description="ATP-grasp" evidence="2">
    <location>
        <begin position="631"/>
        <end position="865"/>
    </location>
</feature>
<dbReference type="InterPro" id="IPR026838">
    <property type="entry name" value="YheC/D"/>
</dbReference>
<evidence type="ECO:0000259" key="2">
    <source>
        <dbReference type="PROSITE" id="PS50975"/>
    </source>
</evidence>
<dbReference type="RefSeq" id="WP_151533389.1">
    <property type="nucleotide sequence ID" value="NZ_WBOS01000001.1"/>
</dbReference>
<dbReference type="Proteomes" id="UP000481030">
    <property type="component" value="Unassembled WGS sequence"/>
</dbReference>
<reference evidence="3 4" key="1">
    <citation type="journal article" date="2016" name="Antonie Van Leeuwenhoek">
        <title>Bacillus depressus sp. nov., isolated from soil of a sunflower field.</title>
        <authorList>
            <person name="Wei X."/>
            <person name="Xin D."/>
            <person name="Xin Y."/>
            <person name="Zhang H."/>
            <person name="Wang T."/>
            <person name="Zhang J."/>
        </authorList>
    </citation>
    <scope>NUCLEOTIDE SEQUENCE [LARGE SCALE GENOMIC DNA]</scope>
    <source>
        <strain evidence="3 4">BZ1</strain>
    </source>
</reference>
<gene>
    <name evidence="3" type="ORF">F7731_03615</name>
</gene>
<dbReference type="GO" id="GO:0005524">
    <property type="term" value="F:ATP binding"/>
    <property type="evidence" value="ECO:0007669"/>
    <property type="project" value="UniProtKB-UniRule"/>
</dbReference>
<dbReference type="SUPFAM" id="SSF56059">
    <property type="entry name" value="Glutathione synthetase ATP-binding domain-like"/>
    <property type="match status" value="1"/>
</dbReference>
<dbReference type="OrthoDB" id="2078085at2"/>
<organism evidence="3 4">
    <name type="scientific">Cytobacillus depressus</name>
    <dbReference type="NCBI Taxonomy" id="1602942"/>
    <lineage>
        <taxon>Bacteria</taxon>
        <taxon>Bacillati</taxon>
        <taxon>Bacillota</taxon>
        <taxon>Bacilli</taxon>
        <taxon>Bacillales</taxon>
        <taxon>Bacillaceae</taxon>
        <taxon>Cytobacillus</taxon>
    </lineage>
</organism>
<dbReference type="GO" id="GO:0046872">
    <property type="term" value="F:metal ion binding"/>
    <property type="evidence" value="ECO:0007669"/>
    <property type="project" value="InterPro"/>
</dbReference>
<proteinExistence type="predicted"/>
<keyword evidence="1" id="KW-0067">ATP-binding</keyword>
<dbReference type="PROSITE" id="PS50975">
    <property type="entry name" value="ATP_GRASP"/>
    <property type="match status" value="1"/>
</dbReference>
<dbReference type="AlphaFoldDB" id="A0A6L3VAL3"/>
<sequence>MELSGKRFCMISDKEQLLQTLNMNNVPSVEVVDPKTCTYPIVGRRYGHDSGKNLAIIHTMNQALDEGHDFYTKLYAIEKEYYLEIDGLTVKNVQIAAGEHVVFHEIPIRTESFGWRWKAATVNDIDEEWINIAIRALYVTGLANGYVKIGKLPNETFIVVDINPAANVFCAESSNKPMSNFTIGADIEFMLSCDGELLPASTFFPIDGEVGCDARQIEQDSNEFALAEIRPEEAENSQKLFENIQSLIMKASEMVPYKNIEFRAGSMPFQGYQVGGHIHFGTPLSLSLLRALDHYLAIPVAMVEESSTARRRRKTKHGGLGRYREKTYGFEYLTLSSWIIDPKLTMSIICLARLVTAHHDELQSDILFNPLIQRAYYNGNIILLKQLWTDLKNDIMKTSSYLENKNELAFLFEAIEKGYPYYESEDIRINWGMTPSDQKYDQGLVIQIPRKTRVKYNLNNGHKAYVSAGKRLTQATIRAFPFTFSYGPAVQLSNELSRKLALPKGWNPKVTYENGVINLGPVIGIIASRPFDRQTTYFQHLCRLAAEKQMLVYIFEPKDIIWEQQLIKGTTFDGEGFFPFPAVIYDRYFFEGEKINEIDEVRVKLQTVFNIPFVNPMSLFKLTGNKWDCHLLLSKKYEEYLPETRLLQHSTDVIEMLDHYGEIYLKPIGGAMSIGVIRIIRRPIGVIWMEMKHNTVQQLMNLDELFALTNPLMNNNHYIIQEGIRRQQFKGENLEVRVYMQKNGKQKWFRTGMVARLTAGDVLTANTEKNMRVSKVLQQLYPDVSERHTILKEVAEISRSIVATVENEIGAFGELAVDLCIDQYNSIKIVEINSKPDNLFSQIRAFSLRNIAGIRLLNYAASLAGYEEEMNNELGGG</sequence>
<accession>A0A6L3VAL3</accession>
<protein>
    <recommendedName>
        <fullName evidence="2">ATP-grasp domain-containing protein</fullName>
    </recommendedName>
</protein>
<dbReference type="EMBL" id="WBOS01000001">
    <property type="protein sequence ID" value="KAB2338650.1"/>
    <property type="molecule type" value="Genomic_DNA"/>
</dbReference>
<name>A0A6L3VAL3_9BACI</name>
<evidence type="ECO:0000313" key="3">
    <source>
        <dbReference type="EMBL" id="KAB2338650.1"/>
    </source>
</evidence>
<dbReference type="Pfam" id="PF14395">
    <property type="entry name" value="COOH-NH2_lig"/>
    <property type="match status" value="1"/>
</dbReference>
<evidence type="ECO:0000256" key="1">
    <source>
        <dbReference type="PROSITE-ProRule" id="PRU00409"/>
    </source>
</evidence>
<dbReference type="Pfam" id="PF14398">
    <property type="entry name" value="ATPgrasp_YheCD"/>
    <property type="match status" value="1"/>
</dbReference>